<dbReference type="GO" id="GO:0003677">
    <property type="term" value="F:DNA binding"/>
    <property type="evidence" value="ECO:0007669"/>
    <property type="project" value="InterPro"/>
</dbReference>
<dbReference type="GO" id="GO:0000156">
    <property type="term" value="F:phosphorelay response regulator activity"/>
    <property type="evidence" value="ECO:0007669"/>
    <property type="project" value="InterPro"/>
</dbReference>
<name>A0A1G9T7U8_9BACT</name>
<dbReference type="Pfam" id="PF00072">
    <property type="entry name" value="Response_reg"/>
    <property type="match status" value="1"/>
</dbReference>
<evidence type="ECO:0000313" key="4">
    <source>
        <dbReference type="EMBL" id="SDM43819.1"/>
    </source>
</evidence>
<evidence type="ECO:0000259" key="3">
    <source>
        <dbReference type="PROSITE" id="PS50930"/>
    </source>
</evidence>
<dbReference type="AlphaFoldDB" id="A0A1G9T7U8"/>
<organism evidence="4 5">
    <name type="scientific">Catalinimonas alkaloidigena</name>
    <dbReference type="NCBI Taxonomy" id="1075417"/>
    <lineage>
        <taxon>Bacteria</taxon>
        <taxon>Pseudomonadati</taxon>
        <taxon>Bacteroidota</taxon>
        <taxon>Cytophagia</taxon>
        <taxon>Cytophagales</taxon>
        <taxon>Catalimonadaceae</taxon>
        <taxon>Catalinimonas</taxon>
    </lineage>
</organism>
<dbReference type="Gene3D" id="2.40.50.1020">
    <property type="entry name" value="LytTr DNA-binding domain"/>
    <property type="match status" value="1"/>
</dbReference>
<dbReference type="InterPro" id="IPR046947">
    <property type="entry name" value="LytR-like"/>
</dbReference>
<dbReference type="RefSeq" id="WP_317042813.1">
    <property type="nucleotide sequence ID" value="NZ_FNFO01000013.1"/>
</dbReference>
<reference evidence="4 5" key="1">
    <citation type="submission" date="2016-10" db="EMBL/GenBank/DDBJ databases">
        <authorList>
            <person name="de Groot N.N."/>
        </authorList>
    </citation>
    <scope>NUCLEOTIDE SEQUENCE [LARGE SCALE GENOMIC DNA]</scope>
    <source>
        <strain evidence="4 5">DSM 25186</strain>
    </source>
</reference>
<dbReference type="Proteomes" id="UP000198510">
    <property type="component" value="Unassembled WGS sequence"/>
</dbReference>
<feature type="modified residue" description="4-aspartylphosphate" evidence="1">
    <location>
        <position position="55"/>
    </location>
</feature>
<feature type="domain" description="HTH LytTR-type" evidence="3">
    <location>
        <begin position="135"/>
        <end position="243"/>
    </location>
</feature>
<sequence length="243" mass="28160">MSIKALIVEDSRLARQELRHLLKDLPQVEVVGEAQDAPEARQLVASLRPDLMFLDIQLPGEDGFALLESLDYVPEVIFTTAYDAYALKAFEVNALDYLQKPIQPDRLAAALTKLPEKPTETGPPEVLGLHDKVFVRDGDRCWFVPLADIRLFEVDNNYTRIYFGEHRPMIPRTLNYMETRLDSRTFFRASRKHIVNIHWIDRIEPWFSHTLKLYLRTESAATPSEAIEVSRRQSSRFRDLMSF</sequence>
<dbReference type="EMBL" id="FNFO01000013">
    <property type="protein sequence ID" value="SDM43819.1"/>
    <property type="molecule type" value="Genomic_DNA"/>
</dbReference>
<evidence type="ECO:0000259" key="2">
    <source>
        <dbReference type="PROSITE" id="PS50110"/>
    </source>
</evidence>
<dbReference type="PROSITE" id="PS50930">
    <property type="entry name" value="HTH_LYTTR"/>
    <property type="match status" value="1"/>
</dbReference>
<accession>A0A1G9T7U8</accession>
<dbReference type="InterPro" id="IPR011006">
    <property type="entry name" value="CheY-like_superfamily"/>
</dbReference>
<proteinExistence type="predicted"/>
<dbReference type="PANTHER" id="PTHR37299">
    <property type="entry name" value="TRANSCRIPTIONAL REGULATOR-RELATED"/>
    <property type="match status" value="1"/>
</dbReference>
<dbReference type="Pfam" id="PF04397">
    <property type="entry name" value="LytTR"/>
    <property type="match status" value="1"/>
</dbReference>
<dbReference type="SMART" id="SM00850">
    <property type="entry name" value="LytTR"/>
    <property type="match status" value="1"/>
</dbReference>
<evidence type="ECO:0000256" key="1">
    <source>
        <dbReference type="PROSITE-ProRule" id="PRU00169"/>
    </source>
</evidence>
<keyword evidence="5" id="KW-1185">Reference proteome</keyword>
<dbReference type="SMART" id="SM00448">
    <property type="entry name" value="REC"/>
    <property type="match status" value="1"/>
</dbReference>
<dbReference type="InterPro" id="IPR001789">
    <property type="entry name" value="Sig_transdc_resp-reg_receiver"/>
</dbReference>
<gene>
    <name evidence="4" type="ORF">SAMN05421823_113117</name>
</gene>
<dbReference type="PANTHER" id="PTHR37299:SF1">
    <property type="entry name" value="STAGE 0 SPORULATION PROTEIN A HOMOLOG"/>
    <property type="match status" value="1"/>
</dbReference>
<feature type="domain" description="Response regulatory" evidence="2">
    <location>
        <begin position="4"/>
        <end position="115"/>
    </location>
</feature>
<dbReference type="STRING" id="1075417.SAMN05421823_113117"/>
<protein>
    <submittedName>
        <fullName evidence="4">Two-component system, LytT family, response regulator</fullName>
    </submittedName>
</protein>
<keyword evidence="1" id="KW-0597">Phosphoprotein</keyword>
<evidence type="ECO:0000313" key="5">
    <source>
        <dbReference type="Proteomes" id="UP000198510"/>
    </source>
</evidence>
<dbReference type="Gene3D" id="3.40.50.2300">
    <property type="match status" value="1"/>
</dbReference>
<dbReference type="PROSITE" id="PS50110">
    <property type="entry name" value="RESPONSE_REGULATORY"/>
    <property type="match status" value="1"/>
</dbReference>
<dbReference type="InterPro" id="IPR007492">
    <property type="entry name" value="LytTR_DNA-bd_dom"/>
</dbReference>
<dbReference type="SUPFAM" id="SSF52172">
    <property type="entry name" value="CheY-like"/>
    <property type="match status" value="1"/>
</dbReference>